<dbReference type="Proteomes" id="UP000002971">
    <property type="component" value="Unassembled WGS sequence"/>
</dbReference>
<evidence type="ECO:0000313" key="2">
    <source>
        <dbReference type="Proteomes" id="UP000002971"/>
    </source>
</evidence>
<protein>
    <submittedName>
        <fullName evidence="1">Uncharacterized protein</fullName>
    </submittedName>
</protein>
<accession>F7QZ64</accession>
<reference evidence="1 2" key="1">
    <citation type="journal article" date="2011" name="J. Bacteriol.">
        <title>Genome Sequence of Lactobacillus ruminis SPM0211, Isolated from a Fecal Sample from a Healthy Korean.</title>
        <authorList>
            <person name="Lee S."/>
            <person name="Cho Y.J."/>
            <person name="Lee A.H."/>
            <person name="Chun J."/>
            <person name="Ha N.J."/>
            <person name="Ko G."/>
        </authorList>
    </citation>
    <scope>NUCLEOTIDE SEQUENCE [LARGE SCALE GENOMIC DNA]</scope>
    <source>
        <strain evidence="1 2">SPM0211</strain>
    </source>
</reference>
<dbReference type="EMBL" id="AFOJ01000002">
    <property type="protein sequence ID" value="EGM53570.1"/>
    <property type="molecule type" value="Genomic_DNA"/>
</dbReference>
<evidence type="ECO:0000313" key="1">
    <source>
        <dbReference type="EMBL" id="EGM53570.1"/>
    </source>
</evidence>
<name>F7QZ64_9LACO</name>
<proteinExistence type="predicted"/>
<sequence length="48" mass="5923">MIDPCFRKKEFLSYFDIQNSYLFLIKKALLYMCFNYEVYAKIDVHMKT</sequence>
<gene>
    <name evidence="1" type="ORF">LRU_00706</name>
</gene>
<dbReference type="AlphaFoldDB" id="F7QZ64"/>
<organism evidence="1 2">
    <name type="scientific">Ligilactobacillus ruminis SPM0211</name>
    <dbReference type="NCBI Taxonomy" id="1040964"/>
    <lineage>
        <taxon>Bacteria</taxon>
        <taxon>Bacillati</taxon>
        <taxon>Bacillota</taxon>
        <taxon>Bacilli</taxon>
        <taxon>Lactobacillales</taxon>
        <taxon>Lactobacillaceae</taxon>
        <taxon>Ligilactobacillus</taxon>
    </lineage>
</organism>
<comment type="caution">
    <text evidence="1">The sequence shown here is derived from an EMBL/GenBank/DDBJ whole genome shotgun (WGS) entry which is preliminary data.</text>
</comment>